<accession>W0V743</accession>
<dbReference type="Pfam" id="PF12796">
    <property type="entry name" value="Ank_2"/>
    <property type="match status" value="1"/>
</dbReference>
<dbReference type="PATRIC" id="fig|1349767.4.peg.4190"/>
<keyword evidence="6" id="KW-1185">Reference proteome</keyword>
<evidence type="ECO:0000313" key="5">
    <source>
        <dbReference type="EMBL" id="CDG83077.1"/>
    </source>
</evidence>
<keyword evidence="1" id="KW-0677">Repeat</keyword>
<feature type="chain" id="PRO_5004797609" evidence="4">
    <location>
        <begin position="24"/>
        <end position="223"/>
    </location>
</feature>
<dbReference type="RefSeq" id="WP_038492202.1">
    <property type="nucleotide sequence ID" value="NZ_BCTH01000032.1"/>
</dbReference>
<dbReference type="GO" id="GO:0004842">
    <property type="term" value="F:ubiquitin-protein transferase activity"/>
    <property type="evidence" value="ECO:0007669"/>
    <property type="project" value="TreeGrafter"/>
</dbReference>
<feature type="repeat" description="ANK" evidence="3">
    <location>
        <begin position="97"/>
        <end position="129"/>
    </location>
</feature>
<feature type="repeat" description="ANK" evidence="3">
    <location>
        <begin position="160"/>
        <end position="192"/>
    </location>
</feature>
<evidence type="ECO:0000256" key="2">
    <source>
        <dbReference type="ARBA" id="ARBA00023043"/>
    </source>
</evidence>
<dbReference type="PRINTS" id="PR01415">
    <property type="entry name" value="ANKYRIN"/>
</dbReference>
<dbReference type="PROSITE" id="PS50297">
    <property type="entry name" value="ANK_REP_REGION"/>
    <property type="match status" value="3"/>
</dbReference>
<keyword evidence="4" id="KW-0732">Signal</keyword>
<dbReference type="PANTHER" id="PTHR24171">
    <property type="entry name" value="ANKYRIN REPEAT DOMAIN-CONTAINING PROTEIN 39-RELATED"/>
    <property type="match status" value="1"/>
</dbReference>
<dbReference type="Pfam" id="PF00023">
    <property type="entry name" value="Ank"/>
    <property type="match status" value="1"/>
</dbReference>
<dbReference type="SUPFAM" id="SSF48403">
    <property type="entry name" value="Ankyrin repeat"/>
    <property type="match status" value="1"/>
</dbReference>
<dbReference type="OrthoDB" id="198309at2"/>
<sequence length="223" mass="23834">MFNITVKRSIAAILTACVWSVHAVAGAASDEVAFSRSAQIDDVRTVQQMMEQGIDPNMKERQRGDPMMVLALREDSNKVFQLLLEQPKINLEARSGNGDTALMMASYKHNKPAVLALLAKGAQVNQTGWSALHYAAAAGDDEIVNILLARQADLNARSPDQITPLMFAAREGQDHIVAVLLAAGADATLKSVHGWDAAQFARAADKPKIAAVIDAHLKAGGGQ</sequence>
<keyword evidence="2 3" id="KW-0040">ANK repeat</keyword>
<name>W0V743_9BURK</name>
<dbReference type="Gene3D" id="1.25.40.20">
    <property type="entry name" value="Ankyrin repeat-containing domain"/>
    <property type="match status" value="1"/>
</dbReference>
<gene>
    <name evidence="5" type="ORF">GJA_2446</name>
</gene>
<evidence type="ECO:0000256" key="1">
    <source>
        <dbReference type="ARBA" id="ARBA00022737"/>
    </source>
</evidence>
<dbReference type="SMART" id="SM00248">
    <property type="entry name" value="ANK"/>
    <property type="match status" value="5"/>
</dbReference>
<dbReference type="eggNOG" id="COG0666">
    <property type="taxonomic scope" value="Bacteria"/>
</dbReference>
<dbReference type="EMBL" id="HG322949">
    <property type="protein sequence ID" value="CDG83077.1"/>
    <property type="molecule type" value="Genomic_DNA"/>
</dbReference>
<feature type="signal peptide" evidence="4">
    <location>
        <begin position="1"/>
        <end position="23"/>
    </location>
</feature>
<dbReference type="InterPro" id="IPR002110">
    <property type="entry name" value="Ankyrin_rpt"/>
</dbReference>
<dbReference type="STRING" id="1349767.GJA_2446"/>
<dbReference type="InterPro" id="IPR036770">
    <property type="entry name" value="Ankyrin_rpt-contain_sf"/>
</dbReference>
<dbReference type="PROSITE" id="PS50088">
    <property type="entry name" value="ANK_REPEAT"/>
    <property type="match status" value="3"/>
</dbReference>
<protein>
    <submittedName>
        <fullName evidence="5">Ankyrin repeat family protein</fullName>
    </submittedName>
</protein>
<organism evidence="5 6">
    <name type="scientific">Janthinobacterium agaricidamnosum NBRC 102515 = DSM 9628</name>
    <dbReference type="NCBI Taxonomy" id="1349767"/>
    <lineage>
        <taxon>Bacteria</taxon>
        <taxon>Pseudomonadati</taxon>
        <taxon>Pseudomonadota</taxon>
        <taxon>Betaproteobacteria</taxon>
        <taxon>Burkholderiales</taxon>
        <taxon>Oxalobacteraceae</taxon>
        <taxon>Janthinobacterium</taxon>
    </lineage>
</organism>
<evidence type="ECO:0000256" key="3">
    <source>
        <dbReference type="PROSITE-ProRule" id="PRU00023"/>
    </source>
</evidence>
<reference evidence="5 6" key="1">
    <citation type="journal article" date="2015" name="Genome Announc.">
        <title>Genome Sequence of Mushroom Soft-Rot Pathogen Janthinobacterium agaricidamnosum.</title>
        <authorList>
            <person name="Graupner K."/>
            <person name="Lackner G."/>
            <person name="Hertweck C."/>
        </authorList>
    </citation>
    <scope>NUCLEOTIDE SEQUENCE [LARGE SCALE GENOMIC DNA]</scope>
    <source>
        <strain evidence="6">NBRC 102515 / DSM 9628</strain>
    </source>
</reference>
<dbReference type="GO" id="GO:0085020">
    <property type="term" value="P:protein K6-linked ubiquitination"/>
    <property type="evidence" value="ECO:0007669"/>
    <property type="project" value="TreeGrafter"/>
</dbReference>
<dbReference type="KEGG" id="jag:GJA_2446"/>
<dbReference type="HOGENOM" id="CLU_000134_18_0_4"/>
<evidence type="ECO:0000256" key="4">
    <source>
        <dbReference type="SAM" id="SignalP"/>
    </source>
</evidence>
<dbReference type="PANTHER" id="PTHR24171:SF8">
    <property type="entry name" value="BRCA1-ASSOCIATED RING DOMAIN PROTEIN 1"/>
    <property type="match status" value="1"/>
</dbReference>
<dbReference type="AlphaFoldDB" id="W0V743"/>
<dbReference type="Proteomes" id="UP000027604">
    <property type="component" value="Chromosome I"/>
</dbReference>
<feature type="repeat" description="ANK" evidence="3">
    <location>
        <begin position="127"/>
        <end position="159"/>
    </location>
</feature>
<evidence type="ECO:0000313" key="6">
    <source>
        <dbReference type="Proteomes" id="UP000027604"/>
    </source>
</evidence>
<proteinExistence type="predicted"/>